<name>A0ABR3TLN8_9PEZI</name>
<reference evidence="5 6" key="1">
    <citation type="journal article" date="2023" name="Plant Dis.">
        <title>First Report of Diplodia intermedia Causing Canker and Dieback Diseases on Apple Trees in Canada.</title>
        <authorList>
            <person name="Ellouze W."/>
            <person name="Ilyukhin E."/>
            <person name="Sulman M."/>
            <person name="Ali S."/>
        </authorList>
    </citation>
    <scope>NUCLEOTIDE SEQUENCE [LARGE SCALE GENOMIC DNA]</scope>
    <source>
        <strain evidence="5 6">M45-28</strain>
    </source>
</reference>
<evidence type="ECO:0000313" key="5">
    <source>
        <dbReference type="EMBL" id="KAL1640502.1"/>
    </source>
</evidence>
<feature type="compositionally biased region" description="Basic residues" evidence="3">
    <location>
        <begin position="1"/>
        <end position="11"/>
    </location>
</feature>
<comment type="caution">
    <text evidence="5">The sequence shown here is derived from an EMBL/GenBank/DDBJ whole genome shotgun (WGS) entry which is preliminary data.</text>
</comment>
<organism evidence="5 6">
    <name type="scientific">Diplodia intermedia</name>
    <dbReference type="NCBI Taxonomy" id="856260"/>
    <lineage>
        <taxon>Eukaryota</taxon>
        <taxon>Fungi</taxon>
        <taxon>Dikarya</taxon>
        <taxon>Ascomycota</taxon>
        <taxon>Pezizomycotina</taxon>
        <taxon>Dothideomycetes</taxon>
        <taxon>Dothideomycetes incertae sedis</taxon>
        <taxon>Botryosphaeriales</taxon>
        <taxon>Botryosphaeriaceae</taxon>
        <taxon>Diplodia</taxon>
    </lineage>
</organism>
<feature type="compositionally biased region" description="Basic and acidic residues" evidence="3">
    <location>
        <begin position="66"/>
        <end position="80"/>
    </location>
</feature>
<dbReference type="Gene3D" id="2.30.30.40">
    <property type="entry name" value="SH3 Domains"/>
    <property type="match status" value="1"/>
</dbReference>
<proteinExistence type="predicted"/>
<evidence type="ECO:0000256" key="3">
    <source>
        <dbReference type="SAM" id="MobiDB-lite"/>
    </source>
</evidence>
<dbReference type="InterPro" id="IPR001452">
    <property type="entry name" value="SH3_domain"/>
</dbReference>
<dbReference type="EMBL" id="JAKEKT020000049">
    <property type="protein sequence ID" value="KAL1640502.1"/>
    <property type="molecule type" value="Genomic_DNA"/>
</dbReference>
<protein>
    <recommendedName>
        <fullName evidence="4">SH3 domain-containing protein</fullName>
    </recommendedName>
</protein>
<dbReference type="InterPro" id="IPR013083">
    <property type="entry name" value="Znf_RING/FYVE/PHD"/>
</dbReference>
<dbReference type="Gene3D" id="3.30.40.10">
    <property type="entry name" value="Zinc/RING finger domain, C3HC4 (zinc finger)"/>
    <property type="match status" value="1"/>
</dbReference>
<dbReference type="SMART" id="SM00326">
    <property type="entry name" value="SH3"/>
    <property type="match status" value="1"/>
</dbReference>
<feature type="domain" description="SH3" evidence="4">
    <location>
        <begin position="84"/>
        <end position="145"/>
    </location>
</feature>
<evidence type="ECO:0000259" key="4">
    <source>
        <dbReference type="PROSITE" id="PS50002"/>
    </source>
</evidence>
<accession>A0ABR3TLN8</accession>
<dbReference type="Proteomes" id="UP001521184">
    <property type="component" value="Unassembled WGS sequence"/>
</dbReference>
<feature type="region of interest" description="Disordered" evidence="3">
    <location>
        <begin position="1"/>
        <end position="95"/>
    </location>
</feature>
<keyword evidence="1 2" id="KW-0728">SH3 domain</keyword>
<evidence type="ECO:0000256" key="2">
    <source>
        <dbReference type="PROSITE-ProRule" id="PRU00192"/>
    </source>
</evidence>
<evidence type="ECO:0000256" key="1">
    <source>
        <dbReference type="ARBA" id="ARBA00022443"/>
    </source>
</evidence>
<dbReference type="PROSITE" id="PS50002">
    <property type="entry name" value="SH3"/>
    <property type="match status" value="1"/>
</dbReference>
<dbReference type="SUPFAM" id="SSF50044">
    <property type="entry name" value="SH3-domain"/>
    <property type="match status" value="1"/>
</dbReference>
<gene>
    <name evidence="5" type="ORF">SLS58_006852</name>
</gene>
<dbReference type="InterPro" id="IPR036028">
    <property type="entry name" value="SH3-like_dom_sf"/>
</dbReference>
<sequence>MPSAVVHRKPLQRSNSYEQGDDKSPTAGPFLKETESGSRGSSTEQSLRVPFTTDKSFETVRCPVHAKKEDPVQERREAEKSLQPGCAHHRAHSPYQIDDKNQLSFERNEVLLISTKREDGWWYAKRLSSHEAGWVPSNFLERRQIVETLPEASVGSLPRRSRAIRQRKSVKRHAVYGRVEPEGSEDLQLYHHFSQQLLAVRECAVCGDAKPNADFPDETRLQCKHVWRTCGECAQAWIASGLESKGWDQIKCPEEGWRPFKGQTNQHAGDGL</sequence>
<keyword evidence="6" id="KW-1185">Reference proteome</keyword>
<evidence type="ECO:0000313" key="6">
    <source>
        <dbReference type="Proteomes" id="UP001521184"/>
    </source>
</evidence>
<dbReference type="Pfam" id="PF00018">
    <property type="entry name" value="SH3_1"/>
    <property type="match status" value="1"/>
</dbReference>
<feature type="compositionally biased region" description="Low complexity" evidence="3">
    <location>
        <begin position="37"/>
        <end position="46"/>
    </location>
</feature>